<dbReference type="PANTHER" id="PTHR46797">
    <property type="entry name" value="HTH-TYPE TRANSCRIPTIONAL REGULATOR"/>
    <property type="match status" value="1"/>
</dbReference>
<evidence type="ECO:0000256" key="1">
    <source>
        <dbReference type="ARBA" id="ARBA00023125"/>
    </source>
</evidence>
<dbReference type="CDD" id="cd00093">
    <property type="entry name" value="HTH_XRE"/>
    <property type="match status" value="1"/>
</dbReference>
<dbReference type="Gene3D" id="2.60.120.10">
    <property type="entry name" value="Jelly Rolls"/>
    <property type="match status" value="1"/>
</dbReference>
<feature type="domain" description="HTH cro/C1-type" evidence="2">
    <location>
        <begin position="12"/>
        <end position="66"/>
    </location>
</feature>
<accession>A0A7I7QCT7</accession>
<proteinExistence type="predicted"/>
<dbReference type="Gene3D" id="1.10.260.40">
    <property type="entry name" value="lambda repressor-like DNA-binding domains"/>
    <property type="match status" value="1"/>
</dbReference>
<sequence>MDDVSAVVGARVRAERQARGFSLAALSSAAGIGKGSLSEIENGARSPTLGTLYAVAGALGLPLATLLDGRRGTRVAAEGIVVSLLDVTEGEHGTVEIYRLQLGVGARHRSAAHGRDVVEHLLVTSGRAAVGRAGDEVELAAGASTDWISDVPHTYTALDDAPVDAVLVIRSPHQAESTKKP</sequence>
<name>A0A7I7QCT7_9MYCO</name>
<keyword evidence="4" id="KW-1185">Reference proteome</keyword>
<dbReference type="PROSITE" id="PS50943">
    <property type="entry name" value="HTH_CROC1"/>
    <property type="match status" value="1"/>
</dbReference>
<evidence type="ECO:0000259" key="2">
    <source>
        <dbReference type="PROSITE" id="PS50943"/>
    </source>
</evidence>
<dbReference type="GO" id="GO:0005829">
    <property type="term" value="C:cytosol"/>
    <property type="evidence" value="ECO:0007669"/>
    <property type="project" value="TreeGrafter"/>
</dbReference>
<dbReference type="SMART" id="SM00530">
    <property type="entry name" value="HTH_XRE"/>
    <property type="match status" value="1"/>
</dbReference>
<evidence type="ECO:0000313" key="4">
    <source>
        <dbReference type="Proteomes" id="UP000467130"/>
    </source>
</evidence>
<dbReference type="InterPro" id="IPR050807">
    <property type="entry name" value="TransReg_Diox_bact_type"/>
</dbReference>
<dbReference type="RefSeq" id="WP_163791698.1">
    <property type="nucleotide sequence ID" value="NZ_AP022587.1"/>
</dbReference>
<dbReference type="EMBL" id="AP022587">
    <property type="protein sequence ID" value="BBY24125.1"/>
    <property type="molecule type" value="Genomic_DNA"/>
</dbReference>
<dbReference type="GO" id="GO:0003677">
    <property type="term" value="F:DNA binding"/>
    <property type="evidence" value="ECO:0007669"/>
    <property type="project" value="UniProtKB-KW"/>
</dbReference>
<dbReference type="Pfam" id="PF01381">
    <property type="entry name" value="HTH_3"/>
    <property type="match status" value="1"/>
</dbReference>
<dbReference type="InterPro" id="IPR010982">
    <property type="entry name" value="Lambda_DNA-bd_dom_sf"/>
</dbReference>
<protein>
    <submittedName>
        <fullName evidence="3">Hypothetical transcriptional regulator</fullName>
    </submittedName>
</protein>
<dbReference type="GO" id="GO:0003700">
    <property type="term" value="F:DNA-binding transcription factor activity"/>
    <property type="evidence" value="ECO:0007669"/>
    <property type="project" value="TreeGrafter"/>
</dbReference>
<evidence type="ECO:0000313" key="3">
    <source>
        <dbReference type="EMBL" id="BBY24125.1"/>
    </source>
</evidence>
<reference evidence="3 4" key="1">
    <citation type="journal article" date="2019" name="Emerg. Microbes Infect.">
        <title>Comprehensive subspecies identification of 175 nontuberculous mycobacteria species based on 7547 genomic profiles.</title>
        <authorList>
            <person name="Matsumoto Y."/>
            <person name="Kinjo T."/>
            <person name="Motooka D."/>
            <person name="Nabeya D."/>
            <person name="Jung N."/>
            <person name="Uechi K."/>
            <person name="Horii T."/>
            <person name="Iida T."/>
            <person name="Fujita J."/>
            <person name="Nakamura S."/>
        </authorList>
    </citation>
    <scope>NUCLEOTIDE SEQUENCE [LARGE SCALE GENOMIC DNA]</scope>
    <source>
        <strain evidence="3 4">JCM 17783</strain>
    </source>
</reference>
<dbReference type="Proteomes" id="UP000467130">
    <property type="component" value="Chromosome"/>
</dbReference>
<keyword evidence="1" id="KW-0238">DNA-binding</keyword>
<dbReference type="SUPFAM" id="SSF47413">
    <property type="entry name" value="lambda repressor-like DNA-binding domains"/>
    <property type="match status" value="1"/>
</dbReference>
<dbReference type="KEGG" id="msto:MSTO_43300"/>
<organism evidence="3 4">
    <name type="scientific">Mycobacterium stomatepiae</name>
    <dbReference type="NCBI Taxonomy" id="470076"/>
    <lineage>
        <taxon>Bacteria</taxon>
        <taxon>Bacillati</taxon>
        <taxon>Actinomycetota</taxon>
        <taxon>Actinomycetes</taxon>
        <taxon>Mycobacteriales</taxon>
        <taxon>Mycobacteriaceae</taxon>
        <taxon>Mycobacterium</taxon>
        <taxon>Mycobacterium simiae complex</taxon>
    </lineage>
</organism>
<dbReference type="InterPro" id="IPR011051">
    <property type="entry name" value="RmlC_Cupin_sf"/>
</dbReference>
<dbReference type="PANTHER" id="PTHR46797:SF1">
    <property type="entry name" value="METHYLPHOSPHONATE SYNTHASE"/>
    <property type="match status" value="1"/>
</dbReference>
<gene>
    <name evidence="3" type="ORF">MSTO_43300</name>
</gene>
<dbReference type="AlphaFoldDB" id="A0A7I7QCT7"/>
<dbReference type="InterPro" id="IPR014710">
    <property type="entry name" value="RmlC-like_jellyroll"/>
</dbReference>
<dbReference type="SUPFAM" id="SSF51182">
    <property type="entry name" value="RmlC-like cupins"/>
    <property type="match status" value="1"/>
</dbReference>
<dbReference type="InterPro" id="IPR001387">
    <property type="entry name" value="Cro/C1-type_HTH"/>
</dbReference>